<organism evidence="8 9">
    <name type="scientific">Lujinxingia vulgaris</name>
    <dbReference type="NCBI Taxonomy" id="2600176"/>
    <lineage>
        <taxon>Bacteria</taxon>
        <taxon>Deltaproteobacteria</taxon>
        <taxon>Bradymonadales</taxon>
        <taxon>Lujinxingiaceae</taxon>
        <taxon>Lujinxingia</taxon>
    </lineage>
</organism>
<protein>
    <recommendedName>
        <fullName evidence="6">Ribosomal RNA small subunit methyltransferase I</fullName>
        <ecNumber evidence="6">2.1.1.198</ecNumber>
    </recommendedName>
    <alternativeName>
        <fullName evidence="6">16S rRNA 2'-O-ribose C1402 methyltransferase</fullName>
    </alternativeName>
    <alternativeName>
        <fullName evidence="6">rRNA (cytidine-2'-O-)-methyltransferase RsmI</fullName>
    </alternativeName>
</protein>
<dbReference type="Gene3D" id="3.40.1010.10">
    <property type="entry name" value="Cobalt-precorrin-4 Transmethylase, Domain 1"/>
    <property type="match status" value="1"/>
</dbReference>
<comment type="catalytic activity">
    <reaction evidence="6">
        <text>cytidine(1402) in 16S rRNA + S-adenosyl-L-methionine = 2'-O-methylcytidine(1402) in 16S rRNA + S-adenosyl-L-homocysteine + H(+)</text>
        <dbReference type="Rhea" id="RHEA:42924"/>
        <dbReference type="Rhea" id="RHEA-COMP:10285"/>
        <dbReference type="Rhea" id="RHEA-COMP:10286"/>
        <dbReference type="ChEBI" id="CHEBI:15378"/>
        <dbReference type="ChEBI" id="CHEBI:57856"/>
        <dbReference type="ChEBI" id="CHEBI:59789"/>
        <dbReference type="ChEBI" id="CHEBI:74495"/>
        <dbReference type="ChEBI" id="CHEBI:82748"/>
        <dbReference type="EC" id="2.1.1.198"/>
    </reaction>
</comment>
<evidence type="ECO:0000256" key="1">
    <source>
        <dbReference type="ARBA" id="ARBA00022490"/>
    </source>
</evidence>
<dbReference type="InterPro" id="IPR014777">
    <property type="entry name" value="4pyrrole_Mease_sub1"/>
</dbReference>
<comment type="caution">
    <text evidence="8">The sequence shown here is derived from an EMBL/GenBank/DDBJ whole genome shotgun (WGS) entry which is preliminary data.</text>
</comment>
<keyword evidence="4 6" id="KW-0808">Transferase</keyword>
<dbReference type="InterPro" id="IPR014776">
    <property type="entry name" value="4pyrrole_Mease_sub2"/>
</dbReference>
<accession>A0A5C6X0J4</accession>
<reference evidence="8 9" key="1">
    <citation type="submission" date="2019-08" db="EMBL/GenBank/DDBJ databases">
        <title>Bradymonadales sp. TMQ2.</title>
        <authorList>
            <person name="Liang Q."/>
        </authorList>
    </citation>
    <scope>NUCLEOTIDE SEQUENCE [LARGE SCALE GENOMIC DNA]</scope>
    <source>
        <strain evidence="8 9">TMQ2</strain>
    </source>
</reference>
<dbReference type="HAMAP" id="MF_01877">
    <property type="entry name" value="16SrRNA_methyltr_I"/>
    <property type="match status" value="1"/>
</dbReference>
<evidence type="ECO:0000256" key="3">
    <source>
        <dbReference type="ARBA" id="ARBA00022603"/>
    </source>
</evidence>
<dbReference type="OrthoDB" id="9809084at2"/>
<dbReference type="InterPro" id="IPR000878">
    <property type="entry name" value="4pyrrol_Mease"/>
</dbReference>
<comment type="function">
    <text evidence="6">Catalyzes the 2'-O-methylation of the ribose of cytidine 1402 (C1402) in 16S rRNA.</text>
</comment>
<feature type="domain" description="Tetrapyrrole methylase" evidence="7">
    <location>
        <begin position="26"/>
        <end position="229"/>
    </location>
</feature>
<dbReference type="EMBL" id="VOSL01000054">
    <property type="protein sequence ID" value="TXD34577.1"/>
    <property type="molecule type" value="Genomic_DNA"/>
</dbReference>
<dbReference type="PIRSF" id="PIRSF005917">
    <property type="entry name" value="MTase_YraL"/>
    <property type="match status" value="1"/>
</dbReference>
<dbReference type="FunFam" id="3.40.1010.10:FF:000007">
    <property type="entry name" value="Ribosomal RNA small subunit methyltransferase I"/>
    <property type="match status" value="1"/>
</dbReference>
<dbReference type="Proteomes" id="UP000321046">
    <property type="component" value="Unassembled WGS sequence"/>
</dbReference>
<evidence type="ECO:0000259" key="7">
    <source>
        <dbReference type="Pfam" id="PF00590"/>
    </source>
</evidence>
<dbReference type="AlphaFoldDB" id="A0A5C6X0J4"/>
<dbReference type="InterPro" id="IPR035996">
    <property type="entry name" value="4pyrrol_Methylase_sf"/>
</dbReference>
<evidence type="ECO:0000256" key="2">
    <source>
        <dbReference type="ARBA" id="ARBA00022552"/>
    </source>
</evidence>
<keyword evidence="5 6" id="KW-0949">S-adenosyl-L-methionine</keyword>
<dbReference type="InterPro" id="IPR008189">
    <property type="entry name" value="rRNA_ssu_MeTfrase_I"/>
</dbReference>
<dbReference type="GO" id="GO:0070677">
    <property type="term" value="F:rRNA (cytosine-2'-O-)-methyltransferase activity"/>
    <property type="evidence" value="ECO:0007669"/>
    <property type="project" value="UniProtKB-UniRule"/>
</dbReference>
<keyword evidence="1 6" id="KW-0963">Cytoplasm</keyword>
<evidence type="ECO:0000256" key="6">
    <source>
        <dbReference type="HAMAP-Rule" id="MF_01877"/>
    </source>
</evidence>
<dbReference type="FunFam" id="3.30.950.10:FF:000002">
    <property type="entry name" value="Ribosomal RNA small subunit methyltransferase I"/>
    <property type="match status" value="1"/>
</dbReference>
<keyword evidence="2 6" id="KW-0698">rRNA processing</keyword>
<dbReference type="PANTHER" id="PTHR46111">
    <property type="entry name" value="RIBOSOMAL RNA SMALL SUBUNIT METHYLTRANSFERASE I"/>
    <property type="match status" value="1"/>
</dbReference>
<evidence type="ECO:0000256" key="5">
    <source>
        <dbReference type="ARBA" id="ARBA00022691"/>
    </source>
</evidence>
<dbReference type="NCBIfam" id="TIGR00096">
    <property type="entry name" value="16S rRNA (cytidine(1402)-2'-O)-methyltransferase"/>
    <property type="match status" value="1"/>
</dbReference>
<dbReference type="CDD" id="cd11648">
    <property type="entry name" value="RsmI"/>
    <property type="match status" value="1"/>
</dbReference>
<dbReference type="Pfam" id="PF00590">
    <property type="entry name" value="TP_methylase"/>
    <property type="match status" value="1"/>
</dbReference>
<sequence>MIATSLPATVQSSTNRHERGDDAMLLVCPTPIGNLDDVSPRQREALAQADIIACEDTRNAGKLLERLGVARVEGRPKLWRYDDHTAQSQAERLVKELEAGRQVVLISDAGTPTISDPGYRLVRAARQAGVEVMALPGPVAATVALSASGLASDRFYFEGFLPPKSAARQARHRALEGLGVTVIYYESPRRLEETLSDLEAVCGPDREICVGRELTKRFEEYFWGTVAEVRAQVASQQEELRGELVLVVAPGQASEVSAEEAEADRLIGALLDEGLSARSIKEVLAKVSDLPRSAIYARIAVVEGQRGA</sequence>
<dbReference type="Gene3D" id="3.30.950.10">
    <property type="entry name" value="Methyltransferase, Cobalt-precorrin-4 Transmethylase, Domain 2"/>
    <property type="match status" value="1"/>
</dbReference>
<evidence type="ECO:0000256" key="4">
    <source>
        <dbReference type="ARBA" id="ARBA00022679"/>
    </source>
</evidence>
<dbReference type="EC" id="2.1.1.198" evidence="6"/>
<dbReference type="InterPro" id="IPR018063">
    <property type="entry name" value="SAM_MeTrfase_RsmI_CS"/>
</dbReference>
<proteinExistence type="inferred from homology"/>
<gene>
    <name evidence="6 8" type="primary">rsmI</name>
    <name evidence="8" type="ORF">FRC96_13240</name>
</gene>
<keyword evidence="3 6" id="KW-0489">Methyltransferase</keyword>
<evidence type="ECO:0000313" key="9">
    <source>
        <dbReference type="Proteomes" id="UP000321046"/>
    </source>
</evidence>
<dbReference type="GO" id="GO:0005737">
    <property type="term" value="C:cytoplasm"/>
    <property type="evidence" value="ECO:0007669"/>
    <property type="project" value="UniProtKB-SubCell"/>
</dbReference>
<dbReference type="PANTHER" id="PTHR46111:SF1">
    <property type="entry name" value="RIBOSOMAL RNA SMALL SUBUNIT METHYLTRANSFERASE I"/>
    <property type="match status" value="1"/>
</dbReference>
<dbReference type="PROSITE" id="PS01296">
    <property type="entry name" value="RSMI"/>
    <property type="match status" value="1"/>
</dbReference>
<evidence type="ECO:0000313" key="8">
    <source>
        <dbReference type="EMBL" id="TXD34577.1"/>
    </source>
</evidence>
<dbReference type="SUPFAM" id="SSF53790">
    <property type="entry name" value="Tetrapyrrole methylase"/>
    <property type="match status" value="1"/>
</dbReference>
<comment type="similarity">
    <text evidence="6">Belongs to the methyltransferase superfamily. RsmI family.</text>
</comment>
<comment type="subcellular location">
    <subcellularLocation>
        <location evidence="6">Cytoplasm</location>
    </subcellularLocation>
</comment>
<name>A0A5C6X0J4_9DELT</name>